<dbReference type="GO" id="GO:0008270">
    <property type="term" value="F:zinc ion binding"/>
    <property type="evidence" value="ECO:0007669"/>
    <property type="project" value="InterPro"/>
</dbReference>
<feature type="compositionally biased region" description="Low complexity" evidence="2">
    <location>
        <begin position="585"/>
        <end position="604"/>
    </location>
</feature>
<keyword evidence="5" id="KW-1185">Reference proteome</keyword>
<dbReference type="EMBL" id="CAOQHR010000006">
    <property type="protein sequence ID" value="CAI6336345.1"/>
    <property type="molecule type" value="Genomic_DNA"/>
</dbReference>
<dbReference type="PANTHER" id="PTHR47657">
    <property type="entry name" value="STEROL REGULATORY ELEMENT-BINDING PROTEIN ECM22"/>
    <property type="match status" value="1"/>
</dbReference>
<reference evidence="4" key="1">
    <citation type="submission" date="2023-01" db="EMBL/GenBank/DDBJ databases">
        <authorList>
            <person name="Van Ghelder C."/>
            <person name="Rancurel C."/>
        </authorList>
    </citation>
    <scope>NUCLEOTIDE SEQUENCE</scope>
    <source>
        <strain evidence="4">CNCM I-4278</strain>
    </source>
</reference>
<evidence type="ECO:0000259" key="3">
    <source>
        <dbReference type="PROSITE" id="PS50048"/>
    </source>
</evidence>
<dbReference type="GO" id="GO:0000981">
    <property type="term" value="F:DNA-binding transcription factor activity, RNA polymerase II-specific"/>
    <property type="evidence" value="ECO:0007669"/>
    <property type="project" value="InterPro"/>
</dbReference>
<dbReference type="SMART" id="SM00066">
    <property type="entry name" value="GAL4"/>
    <property type="match status" value="1"/>
</dbReference>
<dbReference type="InterPro" id="IPR021858">
    <property type="entry name" value="Fun_TF"/>
</dbReference>
<gene>
    <name evidence="4" type="ORF">PDIGIT_LOCUS9441</name>
</gene>
<dbReference type="PANTHER" id="PTHR47657:SF12">
    <property type="entry name" value="ZN(II)2CYS6 TRANSCRIPTION FACTOR (EUROFUNG)"/>
    <property type="match status" value="1"/>
</dbReference>
<sequence length="604" mass="67685">MAGPGGGPSRRSHTKSRKGCKTCKKRHIRCDETFPQCRNCTKHQVRCDYMDSPTAMIPESPKSPQHPNLLWTPEIDSMIELWRQTGEFPFPELRVYPQPQWRAFHKTDLRLIHHLASISAEMFRNRTSKFTLWADMLPKFLSIAASHPSVMHSILAFSASHLAWIGKSNETRSLAFHHAGIALKGLHDGIANFTKVNSDAVLASSLLLAWQATDWRGWASLVTGTKTVIQAMQQWRHESIFADYIAEHSPMPNKSFMEPITSHITQEMRRDHIHVLSDIQDSLQRLQPYLSLNRHEQEGKWVDQLRGYLDRLKAAGTAQTAEEQFSQLYALRKWLFWVPITLLHAKRADATVLVVLAHFYATALALEPMFPDIGAVFCANLSLGPLEEIRAIVQSYQDPSYDDRTQSVSYLIQFPSSIAASYKSRREWARQQAGEPSPVQQTPYGLETLNLDPQNQITAQYSYGQSLSPAFAPSPLSFFPTSSLPSGQTSPYLEVPRTTVEQQYVSSSAPYTSPLGSPATALPPYPPMEEHVFNFGMPMYHPSGDSTMKPQPLPHPSNTSSQMRPGLGKAPVLPPLSTQGSGSIPYQYQSLQLPPLPLPQYSGA</sequence>
<dbReference type="Pfam" id="PF00172">
    <property type="entry name" value="Zn_clus"/>
    <property type="match status" value="1"/>
</dbReference>
<dbReference type="InterPro" id="IPR052400">
    <property type="entry name" value="Zn2-C6_fungal_TF"/>
</dbReference>
<protein>
    <recommendedName>
        <fullName evidence="3">Zn(2)-C6 fungal-type domain-containing protein</fullName>
    </recommendedName>
</protein>
<proteinExistence type="predicted"/>
<evidence type="ECO:0000313" key="4">
    <source>
        <dbReference type="EMBL" id="CAI6336345.1"/>
    </source>
</evidence>
<dbReference type="CDD" id="cd00067">
    <property type="entry name" value="GAL4"/>
    <property type="match status" value="1"/>
</dbReference>
<dbReference type="PROSITE" id="PS00463">
    <property type="entry name" value="ZN2_CY6_FUNGAL_1"/>
    <property type="match status" value="1"/>
</dbReference>
<name>A0A9W4UI24_9PLEO</name>
<dbReference type="InterPro" id="IPR001138">
    <property type="entry name" value="Zn2Cys6_DnaBD"/>
</dbReference>
<dbReference type="Gene3D" id="4.10.240.10">
    <property type="entry name" value="Zn(2)-C6 fungal-type DNA-binding domain"/>
    <property type="match status" value="1"/>
</dbReference>
<dbReference type="InterPro" id="IPR036864">
    <property type="entry name" value="Zn2-C6_fun-type_DNA-bd_sf"/>
</dbReference>
<accession>A0A9W4UI24</accession>
<dbReference type="Pfam" id="PF11951">
    <property type="entry name" value="Fungal_trans_2"/>
    <property type="match status" value="1"/>
</dbReference>
<evidence type="ECO:0000256" key="2">
    <source>
        <dbReference type="SAM" id="MobiDB-lite"/>
    </source>
</evidence>
<organism evidence="4 5">
    <name type="scientific">Periconia digitata</name>
    <dbReference type="NCBI Taxonomy" id="1303443"/>
    <lineage>
        <taxon>Eukaryota</taxon>
        <taxon>Fungi</taxon>
        <taxon>Dikarya</taxon>
        <taxon>Ascomycota</taxon>
        <taxon>Pezizomycotina</taxon>
        <taxon>Dothideomycetes</taxon>
        <taxon>Pleosporomycetidae</taxon>
        <taxon>Pleosporales</taxon>
        <taxon>Massarineae</taxon>
        <taxon>Periconiaceae</taxon>
        <taxon>Periconia</taxon>
    </lineage>
</organism>
<dbReference type="Proteomes" id="UP001152607">
    <property type="component" value="Unassembled WGS sequence"/>
</dbReference>
<dbReference type="AlphaFoldDB" id="A0A9W4UI24"/>
<dbReference type="PROSITE" id="PS50048">
    <property type="entry name" value="ZN2_CY6_FUNGAL_2"/>
    <property type="match status" value="1"/>
</dbReference>
<evidence type="ECO:0000313" key="5">
    <source>
        <dbReference type="Proteomes" id="UP001152607"/>
    </source>
</evidence>
<feature type="region of interest" description="Disordered" evidence="2">
    <location>
        <begin position="542"/>
        <end position="604"/>
    </location>
</feature>
<evidence type="ECO:0000256" key="1">
    <source>
        <dbReference type="ARBA" id="ARBA00023242"/>
    </source>
</evidence>
<keyword evidence="1" id="KW-0539">Nucleus</keyword>
<dbReference type="SUPFAM" id="SSF57701">
    <property type="entry name" value="Zn2/Cys6 DNA-binding domain"/>
    <property type="match status" value="1"/>
</dbReference>
<comment type="caution">
    <text evidence="4">The sequence shown here is derived from an EMBL/GenBank/DDBJ whole genome shotgun (WGS) entry which is preliminary data.</text>
</comment>
<dbReference type="OrthoDB" id="1924260at2759"/>
<feature type="domain" description="Zn(2)-C6 fungal-type" evidence="3">
    <location>
        <begin position="19"/>
        <end position="49"/>
    </location>
</feature>